<gene>
    <name evidence="2" type="ORF">SAMN05216174_11868</name>
</gene>
<reference evidence="3" key="1">
    <citation type="submission" date="2016-10" db="EMBL/GenBank/DDBJ databases">
        <authorList>
            <person name="Varghese N."/>
            <person name="Submissions S."/>
        </authorList>
    </citation>
    <scope>NUCLEOTIDE SEQUENCE [LARGE SCALE GENOMIC DNA]</scope>
    <source>
        <strain evidence="3">IBRC-M 10403</strain>
    </source>
</reference>
<dbReference type="AlphaFoldDB" id="A0A1G6XPZ7"/>
<organism evidence="2 3">
    <name type="scientific">Actinokineospora iranica</name>
    <dbReference type="NCBI Taxonomy" id="1271860"/>
    <lineage>
        <taxon>Bacteria</taxon>
        <taxon>Bacillati</taxon>
        <taxon>Actinomycetota</taxon>
        <taxon>Actinomycetes</taxon>
        <taxon>Pseudonocardiales</taxon>
        <taxon>Pseudonocardiaceae</taxon>
        <taxon>Actinokineospora</taxon>
    </lineage>
</organism>
<dbReference type="RefSeq" id="WP_091456462.1">
    <property type="nucleotide sequence ID" value="NZ_FMZZ01000018.1"/>
</dbReference>
<feature type="compositionally biased region" description="Polar residues" evidence="1">
    <location>
        <begin position="1"/>
        <end position="11"/>
    </location>
</feature>
<evidence type="ECO:0000313" key="3">
    <source>
        <dbReference type="Proteomes" id="UP000199501"/>
    </source>
</evidence>
<proteinExistence type="predicted"/>
<accession>A0A1G6XPZ7</accession>
<dbReference type="Proteomes" id="UP000199501">
    <property type="component" value="Unassembled WGS sequence"/>
</dbReference>
<evidence type="ECO:0000256" key="1">
    <source>
        <dbReference type="SAM" id="MobiDB-lite"/>
    </source>
</evidence>
<dbReference type="OrthoDB" id="5191307at2"/>
<protein>
    <submittedName>
        <fullName evidence="2">Uncharacterized protein</fullName>
    </submittedName>
</protein>
<feature type="region of interest" description="Disordered" evidence="1">
    <location>
        <begin position="1"/>
        <end position="22"/>
    </location>
</feature>
<keyword evidence="3" id="KW-1185">Reference proteome</keyword>
<dbReference type="STRING" id="1271860.SAMN05216174_11868"/>
<sequence length="321" mass="33876">MDSAARTTSVQPDEPTVATSARAWRPSLTAPLSENGTVPLPASAVLALAELPRVPRTGLVRGPGLGERTRRIAAFPFRGRRHALPGDIRKAQALLTRVRPGAVLVPTTAGLVVRHPAGVTAVLRSKRVSADRLPNPVELLSCGPNVAAQALFHCFPGQPPRAWLTVHSGLSGSDDPERVHHHTLNQARARLDGAETTAETDPATLTALAHVTGGYLETRETWRFWRAGAVTQACFRVEGTPHPHLVATLLTRAPGVAVTVAWNAHPRGQGIVVRLAATTDSAVDSAAHTLACLVAPLRLVRLDGAHVAGLAATLPIGHLSR</sequence>
<dbReference type="EMBL" id="FMZZ01000018">
    <property type="protein sequence ID" value="SDD80299.1"/>
    <property type="molecule type" value="Genomic_DNA"/>
</dbReference>
<evidence type="ECO:0000313" key="2">
    <source>
        <dbReference type="EMBL" id="SDD80299.1"/>
    </source>
</evidence>
<name>A0A1G6XPZ7_9PSEU</name>